<dbReference type="EMBL" id="RSTU01000001">
    <property type="protein sequence ID" value="MIT89081.1"/>
    <property type="molecule type" value="Genomic_DNA"/>
</dbReference>
<dbReference type="Proteomes" id="UP000885302">
    <property type="component" value="Unassembled WGS sequence"/>
</dbReference>
<dbReference type="EMBL" id="NPLM01000004">
    <property type="protein sequence ID" value="PDN85405.1"/>
    <property type="molecule type" value="Genomic_DNA"/>
</dbReference>
<sequence>MPDGDQNNISGLQIALLSNNCAQSAEPIRLHQRTFSRLSSVLCTPSARQSALINASATKSTTLKSVLLVC</sequence>
<comment type="caution">
    <text evidence="4">The sequence shown here is derived from an EMBL/GenBank/DDBJ whole genome shotgun (WGS) entry which is preliminary data.</text>
</comment>
<proteinExistence type="predicted"/>
<dbReference type="EMBL" id="RSTY01000004">
    <property type="protein sequence ID" value="MIU25108.1"/>
    <property type="molecule type" value="Genomic_DNA"/>
</dbReference>
<evidence type="ECO:0000313" key="1">
    <source>
        <dbReference type="EMBL" id="MIT44222.1"/>
    </source>
</evidence>
<dbReference type="AlphaFoldDB" id="A0A2A6DBR1"/>
<dbReference type="EMBL" id="RSTW01000008">
    <property type="protein sequence ID" value="MIT44222.1"/>
    <property type="molecule type" value="Genomic_DNA"/>
</dbReference>
<dbReference type="Proteomes" id="UP000839515">
    <property type="component" value="Unassembled WGS sequence"/>
</dbReference>
<name>A0A2A6DBR1_SALER</name>
<accession>A0A2A6DBR1</accession>
<gene>
    <name evidence="2" type="ORF">ATP91_01600</name>
    <name evidence="1" type="ORF">ATQ15_11860</name>
    <name evidence="3" type="ORF">ATR96_09395</name>
    <name evidence="4" type="ORF">CIC26_13275</name>
</gene>
<organism evidence="4">
    <name type="scientific">Salmonella enterica</name>
    <name type="common">Salmonella choleraesuis</name>
    <dbReference type="NCBI Taxonomy" id="28901"/>
    <lineage>
        <taxon>Bacteria</taxon>
        <taxon>Pseudomonadati</taxon>
        <taxon>Pseudomonadota</taxon>
        <taxon>Gammaproteobacteria</taxon>
        <taxon>Enterobacterales</taxon>
        <taxon>Enterobacteriaceae</taxon>
        <taxon>Salmonella</taxon>
    </lineage>
</organism>
<dbReference type="Proteomes" id="UP000873581">
    <property type="component" value="Unassembled WGS sequence"/>
</dbReference>
<dbReference type="Proteomes" id="UP000885418">
    <property type="component" value="Unassembled WGS sequence"/>
</dbReference>
<reference evidence="4" key="1">
    <citation type="submission" date="2017-08" db="EMBL/GenBank/DDBJ databases">
        <title>Whole genome sequencing of Salmonella enterica.</title>
        <authorList>
            <person name="Bell R."/>
            <person name="Levy K."/>
        </authorList>
    </citation>
    <scope>NUCLEOTIDE SEQUENCE [LARGE SCALE GENOMIC DNA]</scope>
    <source>
        <strain evidence="4">CFSAN060805</strain>
    </source>
</reference>
<evidence type="ECO:0000313" key="4">
    <source>
        <dbReference type="EMBL" id="PDN85405.1"/>
    </source>
</evidence>
<reference evidence="1" key="2">
    <citation type="submission" date="2018-07" db="EMBL/GenBank/DDBJ databases">
        <authorList>
            <consortium name="GenomeTrakr network: Whole genome sequencing for foodborne pathogen traceback"/>
        </authorList>
    </citation>
    <scope>NUCLEOTIDE SEQUENCE [LARGE SCALE GENOMIC DNA]</scope>
    <source>
        <strain evidence="2">CFSAN034428</strain>
        <strain evidence="1">CFSAN034452</strain>
        <strain evidence="3">MOD1-Lipp-451</strain>
    </source>
</reference>
<protein>
    <submittedName>
        <fullName evidence="4">Uncharacterized protein</fullName>
    </submittedName>
</protein>
<evidence type="ECO:0000313" key="3">
    <source>
        <dbReference type="EMBL" id="MIU25108.1"/>
    </source>
</evidence>
<evidence type="ECO:0000313" key="2">
    <source>
        <dbReference type="EMBL" id="MIT89081.1"/>
    </source>
</evidence>